<protein>
    <submittedName>
        <fullName evidence="1">Uncharacterized protein</fullName>
    </submittedName>
</protein>
<accession>A0A4D9EPE6</accession>
<proteinExistence type="predicted"/>
<dbReference type="Proteomes" id="UP000297703">
    <property type="component" value="Unassembled WGS sequence"/>
</dbReference>
<reference evidence="1 2" key="1">
    <citation type="submission" date="2019-04" db="EMBL/GenBank/DDBJ databases">
        <title>Draft genome of the big-headed turtle Platysternon megacephalum.</title>
        <authorList>
            <person name="Gong S."/>
        </authorList>
    </citation>
    <scope>NUCLEOTIDE SEQUENCE [LARGE SCALE GENOMIC DNA]</scope>
    <source>
        <strain evidence="1">DO16091913</strain>
        <tissue evidence="1">Muscle</tissue>
    </source>
</reference>
<reference evidence="1 2" key="2">
    <citation type="submission" date="2019-04" db="EMBL/GenBank/DDBJ databases">
        <title>The genome sequence of big-headed turtle.</title>
        <authorList>
            <person name="Gong S."/>
        </authorList>
    </citation>
    <scope>NUCLEOTIDE SEQUENCE [LARGE SCALE GENOMIC DNA]</scope>
    <source>
        <strain evidence="1">DO16091913</strain>
        <tissue evidence="1">Muscle</tissue>
    </source>
</reference>
<dbReference type="EMBL" id="QXTE01000037">
    <property type="protein sequence ID" value="TFK10965.1"/>
    <property type="molecule type" value="Genomic_DNA"/>
</dbReference>
<dbReference type="AlphaFoldDB" id="A0A4D9EPE6"/>
<sequence length="117" mass="12102">MVCQAGWVGRGLGARGKWMSLGENAKGWERGLGESGVVAAVPSHLSYPCTVQGEAPPCVGRGPKAHLLPSLLFLRRPQTLNSDQGCPHLVLSGAGGNWAPSPPGLFPSLALVKEPPG</sequence>
<keyword evidence="2" id="KW-1185">Reference proteome</keyword>
<name>A0A4D9EPE6_9SAUR</name>
<comment type="caution">
    <text evidence="1">The sequence shown here is derived from an EMBL/GenBank/DDBJ whole genome shotgun (WGS) entry which is preliminary data.</text>
</comment>
<gene>
    <name evidence="1" type="ORF">DR999_PMT05772</name>
</gene>
<evidence type="ECO:0000313" key="2">
    <source>
        <dbReference type="Proteomes" id="UP000297703"/>
    </source>
</evidence>
<organism evidence="1 2">
    <name type="scientific">Platysternon megacephalum</name>
    <name type="common">big-headed turtle</name>
    <dbReference type="NCBI Taxonomy" id="55544"/>
    <lineage>
        <taxon>Eukaryota</taxon>
        <taxon>Metazoa</taxon>
        <taxon>Chordata</taxon>
        <taxon>Craniata</taxon>
        <taxon>Vertebrata</taxon>
        <taxon>Euteleostomi</taxon>
        <taxon>Archelosauria</taxon>
        <taxon>Testudinata</taxon>
        <taxon>Testudines</taxon>
        <taxon>Cryptodira</taxon>
        <taxon>Durocryptodira</taxon>
        <taxon>Testudinoidea</taxon>
        <taxon>Platysternidae</taxon>
        <taxon>Platysternon</taxon>
    </lineage>
</organism>
<evidence type="ECO:0000313" key="1">
    <source>
        <dbReference type="EMBL" id="TFK10965.1"/>
    </source>
</evidence>